<name>A0A1C1CJL0_9EURO</name>
<evidence type="ECO:0000313" key="2">
    <source>
        <dbReference type="Proteomes" id="UP000094526"/>
    </source>
</evidence>
<proteinExistence type="predicted"/>
<accession>A0A1C1CJL0</accession>
<reference evidence="2" key="1">
    <citation type="submission" date="2015-07" db="EMBL/GenBank/DDBJ databases">
        <authorList>
            <person name="Teixeira M.M."/>
            <person name="Souza R.C."/>
            <person name="Almeida L.G."/>
            <person name="Vicente V.A."/>
            <person name="de Hoog S."/>
            <person name="Bocca A.L."/>
            <person name="de Almeida S.R."/>
            <person name="Vasconcelos A.T."/>
            <person name="Felipe M.S."/>
        </authorList>
    </citation>
    <scope>NUCLEOTIDE SEQUENCE [LARGE SCALE GENOMIC DNA]</scope>
    <source>
        <strain evidence="2">KSF</strain>
    </source>
</reference>
<protein>
    <submittedName>
        <fullName evidence="1">Uncharacterized protein</fullName>
    </submittedName>
</protein>
<gene>
    <name evidence="1" type="ORF">CLCR_05267</name>
</gene>
<dbReference type="AlphaFoldDB" id="A0A1C1CJL0"/>
<keyword evidence="2" id="KW-1185">Reference proteome</keyword>
<sequence>MTTAYSVHEPTSYEYEGRGIEVDKDMGRIQSDYTVRKAIRIEVKKEGQISEAEQLSGSPRALGVLKSSRLRTGRRALRGCSPLVATVR</sequence>
<evidence type="ECO:0000313" key="1">
    <source>
        <dbReference type="EMBL" id="OCT48647.1"/>
    </source>
</evidence>
<comment type="caution">
    <text evidence="1">The sequence shown here is derived from an EMBL/GenBank/DDBJ whole genome shotgun (WGS) entry which is preliminary data.</text>
</comment>
<organism evidence="1 2">
    <name type="scientific">Cladophialophora carrionii</name>
    <dbReference type="NCBI Taxonomy" id="86049"/>
    <lineage>
        <taxon>Eukaryota</taxon>
        <taxon>Fungi</taxon>
        <taxon>Dikarya</taxon>
        <taxon>Ascomycota</taxon>
        <taxon>Pezizomycotina</taxon>
        <taxon>Eurotiomycetes</taxon>
        <taxon>Chaetothyriomycetidae</taxon>
        <taxon>Chaetothyriales</taxon>
        <taxon>Herpotrichiellaceae</taxon>
        <taxon>Cladophialophora</taxon>
    </lineage>
</organism>
<dbReference type="Proteomes" id="UP000094526">
    <property type="component" value="Unassembled WGS sequence"/>
</dbReference>
<dbReference type="VEuPathDB" id="FungiDB:CLCR_05267"/>
<dbReference type="EMBL" id="LGRB01000011">
    <property type="protein sequence ID" value="OCT48647.1"/>
    <property type="molecule type" value="Genomic_DNA"/>
</dbReference>